<gene>
    <name evidence="3" type="ORF">G113_12127</name>
</gene>
<reference evidence="3 4" key="1">
    <citation type="journal article" date="2013" name="Genome Announc.">
        <title>Draft Genome Sequence of Aeromonas molluscorum Strain 848TT, Isolated from Bivalve Molluscs.</title>
        <authorList>
            <person name="Spataro N."/>
            <person name="Farfan M."/>
            <person name="Albarral V."/>
            <person name="Sanglas A."/>
            <person name="Loren J.G."/>
            <person name="Fuste M.C."/>
            <person name="Bosch E."/>
        </authorList>
    </citation>
    <scope>NUCLEOTIDE SEQUENCE [LARGE SCALE GENOMIC DNA]</scope>
    <source>
        <strain evidence="3 4">848</strain>
    </source>
</reference>
<feature type="domain" description="Spore protein YkvP/CgeB glycosyl transferase-like" evidence="2">
    <location>
        <begin position="571"/>
        <end position="638"/>
    </location>
</feature>
<evidence type="ECO:0000313" key="3">
    <source>
        <dbReference type="EMBL" id="EOD54860.1"/>
    </source>
</evidence>
<sequence length="646" mass="74447">MSTRLAKKNARKNQPPRQQENHLNTVFSIYDEHLDYLYRQLARKTDKIEWVEQSYPLLSFGNISNIETADAWMLPADNDRNKTIAVDAAGILSLELGLVDGDSFYLQTGSMDINGLPLNKDAWRINGSHKYRVHLDAQFGEPRPDCAMFFIQYDEEKRIAHKYQQIYNGLNKIEFETAPDARYFSIALRLKGQGTLNIKPLKIIAEEMLPVNAIKLESCQSEEEIARIFELKAKALTVAFEKRIHALPDSPLVQKTNLEALKDKLALALYEKQQMEKSLYYRLGKTLAEAKRSKLAGLLSLPQKLIKIRAAKRKGKFDVPPMDNAIKQRLLEQVGIFNEARPNEEVTWPGFEPRARLRNQHINIVSISDKFTYECFRYEANFIPLTKKNWKEEIDAANPVLFFVESAWNGNDGEWTYTMASYKKHLGDPLRDAIKYCKSKNIPVVFWNKEDPTNYDVFIDVAADCDYIFTTDGNILDKYKSRVGHDRVYPLAFAAQPAIHNPIRDKRKKLPTYEICFAGSWYNNGHDTRRVQTEIVLDGAMHRELHVYDRMLHAKQHRESRIFPAKYQPFIVGSLNYDQMVTAYRQYKLFLNINTVQDSPTMFSRRVFEILACGTPVVSTHSDGMKAMLGEHVSIVADKNNAKLKN</sequence>
<dbReference type="Pfam" id="PF13524">
    <property type="entry name" value="Glyco_trans_1_2"/>
    <property type="match status" value="1"/>
</dbReference>
<organism evidence="3 4">
    <name type="scientific">Aeromonas molluscorum 848</name>
    <dbReference type="NCBI Taxonomy" id="1268236"/>
    <lineage>
        <taxon>Bacteria</taxon>
        <taxon>Pseudomonadati</taxon>
        <taxon>Pseudomonadota</taxon>
        <taxon>Gammaproteobacteria</taxon>
        <taxon>Aeromonadales</taxon>
        <taxon>Aeromonadaceae</taxon>
        <taxon>Aeromonas</taxon>
    </lineage>
</organism>
<evidence type="ECO:0000256" key="1">
    <source>
        <dbReference type="SAM" id="MobiDB-lite"/>
    </source>
</evidence>
<evidence type="ECO:0000259" key="2">
    <source>
        <dbReference type="Pfam" id="PF13524"/>
    </source>
</evidence>
<evidence type="ECO:0000313" key="4">
    <source>
        <dbReference type="Proteomes" id="UP000013526"/>
    </source>
</evidence>
<name>R1GT87_9GAMM</name>
<feature type="region of interest" description="Disordered" evidence="1">
    <location>
        <begin position="1"/>
        <end position="21"/>
    </location>
</feature>
<keyword evidence="4" id="KW-1185">Reference proteome</keyword>
<proteinExistence type="predicted"/>
<comment type="caution">
    <text evidence="3">The sequence shown here is derived from an EMBL/GenBank/DDBJ whole genome shotgun (WGS) entry which is preliminary data.</text>
</comment>
<dbReference type="Proteomes" id="UP000013526">
    <property type="component" value="Unassembled WGS sequence"/>
</dbReference>
<dbReference type="Gene3D" id="3.40.50.2000">
    <property type="entry name" value="Glycogen Phosphorylase B"/>
    <property type="match status" value="1"/>
</dbReference>
<dbReference type="EMBL" id="AQGQ01000077">
    <property type="protein sequence ID" value="EOD54860.1"/>
    <property type="molecule type" value="Genomic_DNA"/>
</dbReference>
<protein>
    <recommendedName>
        <fullName evidence="2">Spore protein YkvP/CgeB glycosyl transferase-like domain-containing protein</fullName>
    </recommendedName>
</protein>
<dbReference type="AlphaFoldDB" id="R1GT87"/>
<feature type="compositionally biased region" description="Basic residues" evidence="1">
    <location>
        <begin position="1"/>
        <end position="11"/>
    </location>
</feature>
<accession>R1GT87</accession>
<dbReference type="RefSeq" id="WP_005902018.1">
    <property type="nucleotide sequence ID" value="NZ_AQGQ01000077.1"/>
</dbReference>
<dbReference type="PATRIC" id="fig|1268236.3.peg.2391"/>
<dbReference type="InterPro" id="IPR055259">
    <property type="entry name" value="YkvP/CgeB_Glyco_trans-like"/>
</dbReference>